<dbReference type="EMBL" id="CATNWA010016478">
    <property type="protein sequence ID" value="CAI9593019.1"/>
    <property type="molecule type" value="Genomic_DNA"/>
</dbReference>
<keyword evidence="3" id="KW-1185">Reference proteome</keyword>
<feature type="compositionally biased region" description="Polar residues" evidence="1">
    <location>
        <begin position="9"/>
        <end position="28"/>
    </location>
</feature>
<gene>
    <name evidence="2" type="ORF">SPARVUS_LOCUS11470699</name>
</gene>
<feature type="compositionally biased region" description="Polar residues" evidence="1">
    <location>
        <begin position="38"/>
        <end position="53"/>
    </location>
</feature>
<protein>
    <submittedName>
        <fullName evidence="2">Uncharacterized protein</fullName>
    </submittedName>
</protein>
<accession>A0ABN9F7K6</accession>
<name>A0ABN9F7K6_9NEOB</name>
<evidence type="ECO:0000313" key="3">
    <source>
        <dbReference type="Proteomes" id="UP001162483"/>
    </source>
</evidence>
<dbReference type="Proteomes" id="UP001162483">
    <property type="component" value="Unassembled WGS sequence"/>
</dbReference>
<proteinExistence type="predicted"/>
<sequence length="84" mass="9349">MKEKKRALSFTNCSQPTNYLSSPRNTIWDNGKPRLTPPKSSSSTMPIRNTSGKGNVVVKHPVNIYSILSTDNTVSRNFFNLSCS</sequence>
<evidence type="ECO:0000256" key="1">
    <source>
        <dbReference type="SAM" id="MobiDB-lite"/>
    </source>
</evidence>
<evidence type="ECO:0000313" key="2">
    <source>
        <dbReference type="EMBL" id="CAI9593019.1"/>
    </source>
</evidence>
<reference evidence="2" key="1">
    <citation type="submission" date="2023-05" db="EMBL/GenBank/DDBJ databases">
        <authorList>
            <person name="Stuckert A."/>
        </authorList>
    </citation>
    <scope>NUCLEOTIDE SEQUENCE</scope>
</reference>
<comment type="caution">
    <text evidence="2">The sequence shown here is derived from an EMBL/GenBank/DDBJ whole genome shotgun (WGS) entry which is preliminary data.</text>
</comment>
<feature type="non-terminal residue" evidence="2">
    <location>
        <position position="84"/>
    </location>
</feature>
<organism evidence="2 3">
    <name type="scientific">Staurois parvus</name>
    <dbReference type="NCBI Taxonomy" id="386267"/>
    <lineage>
        <taxon>Eukaryota</taxon>
        <taxon>Metazoa</taxon>
        <taxon>Chordata</taxon>
        <taxon>Craniata</taxon>
        <taxon>Vertebrata</taxon>
        <taxon>Euteleostomi</taxon>
        <taxon>Amphibia</taxon>
        <taxon>Batrachia</taxon>
        <taxon>Anura</taxon>
        <taxon>Neobatrachia</taxon>
        <taxon>Ranoidea</taxon>
        <taxon>Ranidae</taxon>
        <taxon>Staurois</taxon>
    </lineage>
</organism>
<feature type="region of interest" description="Disordered" evidence="1">
    <location>
        <begin position="1"/>
        <end position="54"/>
    </location>
</feature>